<accession>A0ACB8T503</accession>
<sequence length="175" mass="19930">MRRYRQRGDASKFRMERDHHHGGGCNHCQPTQHVASTLFQTAIKCICKAVTCASDLQNGQRRAIEKWVYPRSYICSFRLDTYPRRSLNSNVIRMRAVYAIQSPNSYSGIQKPTRVKQLICALHLSALNEARRLSPSARNSTWKSSRSLALAVAYEKGVISDPSARVRLKKSLYNS</sequence>
<gene>
    <name evidence="1" type="ORF">BV25DRAFT_363404</name>
</gene>
<evidence type="ECO:0000313" key="2">
    <source>
        <dbReference type="Proteomes" id="UP000814140"/>
    </source>
</evidence>
<dbReference type="Proteomes" id="UP000814140">
    <property type="component" value="Unassembled WGS sequence"/>
</dbReference>
<dbReference type="EMBL" id="MU277201">
    <property type="protein sequence ID" value="KAI0063808.1"/>
    <property type="molecule type" value="Genomic_DNA"/>
</dbReference>
<reference evidence="1" key="2">
    <citation type="journal article" date="2022" name="New Phytol.">
        <title>Evolutionary transition to the ectomycorrhizal habit in the genomes of a hyperdiverse lineage of mushroom-forming fungi.</title>
        <authorList>
            <person name="Looney B."/>
            <person name="Miyauchi S."/>
            <person name="Morin E."/>
            <person name="Drula E."/>
            <person name="Courty P.E."/>
            <person name="Kohler A."/>
            <person name="Kuo A."/>
            <person name="LaButti K."/>
            <person name="Pangilinan J."/>
            <person name="Lipzen A."/>
            <person name="Riley R."/>
            <person name="Andreopoulos W."/>
            <person name="He G."/>
            <person name="Johnson J."/>
            <person name="Nolan M."/>
            <person name="Tritt A."/>
            <person name="Barry K.W."/>
            <person name="Grigoriev I.V."/>
            <person name="Nagy L.G."/>
            <person name="Hibbett D."/>
            <person name="Henrissat B."/>
            <person name="Matheny P.B."/>
            <person name="Labbe J."/>
            <person name="Martin F.M."/>
        </authorList>
    </citation>
    <scope>NUCLEOTIDE SEQUENCE</scope>
    <source>
        <strain evidence="1">HHB10654</strain>
    </source>
</reference>
<organism evidence="1 2">
    <name type="scientific">Artomyces pyxidatus</name>
    <dbReference type="NCBI Taxonomy" id="48021"/>
    <lineage>
        <taxon>Eukaryota</taxon>
        <taxon>Fungi</taxon>
        <taxon>Dikarya</taxon>
        <taxon>Basidiomycota</taxon>
        <taxon>Agaricomycotina</taxon>
        <taxon>Agaricomycetes</taxon>
        <taxon>Russulales</taxon>
        <taxon>Auriscalpiaceae</taxon>
        <taxon>Artomyces</taxon>
    </lineage>
</organism>
<evidence type="ECO:0000313" key="1">
    <source>
        <dbReference type="EMBL" id="KAI0063808.1"/>
    </source>
</evidence>
<reference evidence="1" key="1">
    <citation type="submission" date="2021-03" db="EMBL/GenBank/DDBJ databases">
        <authorList>
            <consortium name="DOE Joint Genome Institute"/>
            <person name="Ahrendt S."/>
            <person name="Looney B.P."/>
            <person name="Miyauchi S."/>
            <person name="Morin E."/>
            <person name="Drula E."/>
            <person name="Courty P.E."/>
            <person name="Chicoki N."/>
            <person name="Fauchery L."/>
            <person name="Kohler A."/>
            <person name="Kuo A."/>
            <person name="Labutti K."/>
            <person name="Pangilinan J."/>
            <person name="Lipzen A."/>
            <person name="Riley R."/>
            <person name="Andreopoulos W."/>
            <person name="He G."/>
            <person name="Johnson J."/>
            <person name="Barry K.W."/>
            <person name="Grigoriev I.V."/>
            <person name="Nagy L."/>
            <person name="Hibbett D."/>
            <person name="Henrissat B."/>
            <person name="Matheny P.B."/>
            <person name="Labbe J."/>
            <person name="Martin F."/>
        </authorList>
    </citation>
    <scope>NUCLEOTIDE SEQUENCE</scope>
    <source>
        <strain evidence="1">HHB10654</strain>
    </source>
</reference>
<name>A0ACB8T503_9AGAM</name>
<keyword evidence="2" id="KW-1185">Reference proteome</keyword>
<proteinExistence type="predicted"/>
<comment type="caution">
    <text evidence="1">The sequence shown here is derived from an EMBL/GenBank/DDBJ whole genome shotgun (WGS) entry which is preliminary data.</text>
</comment>
<protein>
    <submittedName>
        <fullName evidence="1">Uncharacterized protein</fullName>
    </submittedName>
</protein>